<feature type="coiled-coil region" evidence="2">
    <location>
        <begin position="106"/>
        <end position="145"/>
    </location>
</feature>
<protein>
    <submittedName>
        <fullName evidence="3">Efflux RND transporter periplasmic adaptor subunit</fullName>
    </submittedName>
</protein>
<dbReference type="PROSITE" id="PS51318">
    <property type="entry name" value="TAT"/>
    <property type="match status" value="1"/>
</dbReference>
<dbReference type="GO" id="GO:1990281">
    <property type="term" value="C:efflux pump complex"/>
    <property type="evidence" value="ECO:0007669"/>
    <property type="project" value="TreeGrafter"/>
</dbReference>
<dbReference type="InterPro" id="IPR006143">
    <property type="entry name" value="RND_pump_MFP"/>
</dbReference>
<organism evidence="3 4">
    <name type="scientific">Parahaliea mediterranea</name>
    <dbReference type="NCBI Taxonomy" id="651086"/>
    <lineage>
        <taxon>Bacteria</taxon>
        <taxon>Pseudomonadati</taxon>
        <taxon>Pseudomonadota</taxon>
        <taxon>Gammaproteobacteria</taxon>
        <taxon>Cellvibrionales</taxon>
        <taxon>Halieaceae</taxon>
        <taxon>Parahaliea</taxon>
    </lineage>
</organism>
<dbReference type="PANTHER" id="PTHR30469">
    <property type="entry name" value="MULTIDRUG RESISTANCE PROTEIN MDTA"/>
    <property type="match status" value="1"/>
</dbReference>
<accession>A0A939DJ14</accession>
<name>A0A939DJ14_9GAMM</name>
<evidence type="ECO:0000313" key="3">
    <source>
        <dbReference type="EMBL" id="MBN7798357.1"/>
    </source>
</evidence>
<keyword evidence="2" id="KW-0175">Coiled coil</keyword>
<dbReference type="Gene3D" id="1.10.287.470">
    <property type="entry name" value="Helix hairpin bin"/>
    <property type="match status" value="1"/>
</dbReference>
<keyword evidence="4" id="KW-1185">Reference proteome</keyword>
<dbReference type="RefSeq" id="WP_206561804.1">
    <property type="nucleotide sequence ID" value="NZ_JAFKCZ010000014.1"/>
</dbReference>
<dbReference type="GO" id="GO:0015562">
    <property type="term" value="F:efflux transmembrane transporter activity"/>
    <property type="evidence" value="ECO:0007669"/>
    <property type="project" value="TreeGrafter"/>
</dbReference>
<dbReference type="Proteomes" id="UP000664303">
    <property type="component" value="Unassembled WGS sequence"/>
</dbReference>
<dbReference type="NCBIfam" id="TIGR01730">
    <property type="entry name" value="RND_mfp"/>
    <property type="match status" value="1"/>
</dbReference>
<dbReference type="PANTHER" id="PTHR30469:SF11">
    <property type="entry name" value="BLL4320 PROTEIN"/>
    <property type="match status" value="1"/>
</dbReference>
<evidence type="ECO:0000256" key="1">
    <source>
        <dbReference type="ARBA" id="ARBA00009477"/>
    </source>
</evidence>
<dbReference type="Gene3D" id="2.40.420.20">
    <property type="match status" value="1"/>
</dbReference>
<comment type="similarity">
    <text evidence="1">Belongs to the membrane fusion protein (MFP) (TC 8.A.1) family.</text>
</comment>
<dbReference type="SUPFAM" id="SSF111369">
    <property type="entry name" value="HlyD-like secretion proteins"/>
    <property type="match status" value="1"/>
</dbReference>
<dbReference type="InterPro" id="IPR006311">
    <property type="entry name" value="TAT_signal"/>
</dbReference>
<dbReference type="Gene3D" id="2.40.50.100">
    <property type="match status" value="1"/>
</dbReference>
<reference evidence="3" key="1">
    <citation type="submission" date="2021-02" db="EMBL/GenBank/DDBJ databases">
        <title>PHA producing bacteria isolated from coastal sediment in Guangdong, Shenzhen.</title>
        <authorList>
            <person name="Zheng W."/>
            <person name="Yu S."/>
            <person name="Huang Y."/>
        </authorList>
    </citation>
    <scope>NUCLEOTIDE SEQUENCE</scope>
    <source>
        <strain evidence="3">TN14-10</strain>
    </source>
</reference>
<sequence>MPDSPPPQRPGGRRSTLAGVALAIALGALLTAVLRWRADASAPVARIEAMPVATVTFHEQSGYQQQRQFLGVVEAAQRADLAFESTGQIARIEVREGSRVEAGEVLARLDDRRLRAQRAAAAAEQETLQAELELARLKAQRQQDLQASGAVSREAYDETRLRAQALVAQGKAVAAELQRIDIELQKLQLRAPYGGIVAARYRDAGAVAGAGEPVLRLIQTGAREAHIGVAPEMAAALRAPQHHTLLWRDREVPATLRAVRPDVDPATRAAVAVFDLPEDLDALDGEAITLRLPRAIAEPGGWLPVSALLEGQRGVWNALAVRQRDGHSVTTREVVEVLALRSDQAYVRGTLRDGQVVVADGIHRIAPGSPVTPID</sequence>
<gene>
    <name evidence="3" type="ORF">JYP50_17265</name>
</gene>
<proteinExistence type="inferred from homology"/>
<dbReference type="AlphaFoldDB" id="A0A939DJ14"/>
<comment type="caution">
    <text evidence="3">The sequence shown here is derived from an EMBL/GenBank/DDBJ whole genome shotgun (WGS) entry which is preliminary data.</text>
</comment>
<dbReference type="Gene3D" id="2.40.30.170">
    <property type="match status" value="1"/>
</dbReference>
<dbReference type="EMBL" id="JAFKCZ010000014">
    <property type="protein sequence ID" value="MBN7798357.1"/>
    <property type="molecule type" value="Genomic_DNA"/>
</dbReference>
<evidence type="ECO:0000256" key="2">
    <source>
        <dbReference type="SAM" id="Coils"/>
    </source>
</evidence>
<evidence type="ECO:0000313" key="4">
    <source>
        <dbReference type="Proteomes" id="UP000664303"/>
    </source>
</evidence>